<sequence>MGTLHLHGVNAKTMKLHTDLKMRRFEFSTFHILGSGGEKTNHI</sequence>
<proteinExistence type="predicted"/>
<name>A0A0A9H929_ARUDO</name>
<dbReference type="AlphaFoldDB" id="A0A0A9H929"/>
<evidence type="ECO:0000313" key="1">
    <source>
        <dbReference type="EMBL" id="JAE33675.1"/>
    </source>
</evidence>
<reference evidence="1" key="1">
    <citation type="submission" date="2014-09" db="EMBL/GenBank/DDBJ databases">
        <authorList>
            <person name="Magalhaes I.L.F."/>
            <person name="Oliveira U."/>
            <person name="Santos F.R."/>
            <person name="Vidigal T.H.D.A."/>
            <person name="Brescovit A.D."/>
            <person name="Santos A.J."/>
        </authorList>
    </citation>
    <scope>NUCLEOTIDE SEQUENCE</scope>
    <source>
        <tissue evidence="1">Shoot tissue taken approximately 20 cm above the soil surface</tissue>
    </source>
</reference>
<organism evidence="1">
    <name type="scientific">Arundo donax</name>
    <name type="common">Giant reed</name>
    <name type="synonym">Donax arundinaceus</name>
    <dbReference type="NCBI Taxonomy" id="35708"/>
    <lineage>
        <taxon>Eukaryota</taxon>
        <taxon>Viridiplantae</taxon>
        <taxon>Streptophyta</taxon>
        <taxon>Embryophyta</taxon>
        <taxon>Tracheophyta</taxon>
        <taxon>Spermatophyta</taxon>
        <taxon>Magnoliopsida</taxon>
        <taxon>Liliopsida</taxon>
        <taxon>Poales</taxon>
        <taxon>Poaceae</taxon>
        <taxon>PACMAD clade</taxon>
        <taxon>Arundinoideae</taxon>
        <taxon>Arundineae</taxon>
        <taxon>Arundo</taxon>
    </lineage>
</organism>
<dbReference type="EMBL" id="GBRH01164221">
    <property type="protein sequence ID" value="JAE33675.1"/>
    <property type="molecule type" value="Transcribed_RNA"/>
</dbReference>
<protein>
    <submittedName>
        <fullName evidence="1">Uncharacterized protein</fullName>
    </submittedName>
</protein>
<reference evidence="1" key="2">
    <citation type="journal article" date="2015" name="Data Brief">
        <title>Shoot transcriptome of the giant reed, Arundo donax.</title>
        <authorList>
            <person name="Barrero R.A."/>
            <person name="Guerrero F.D."/>
            <person name="Moolhuijzen P."/>
            <person name="Goolsby J.A."/>
            <person name="Tidwell J."/>
            <person name="Bellgard S.E."/>
            <person name="Bellgard M.I."/>
        </authorList>
    </citation>
    <scope>NUCLEOTIDE SEQUENCE</scope>
    <source>
        <tissue evidence="1">Shoot tissue taken approximately 20 cm above the soil surface</tissue>
    </source>
</reference>
<accession>A0A0A9H929</accession>